<dbReference type="Pfam" id="PF13689">
    <property type="entry name" value="DUF4154"/>
    <property type="match status" value="1"/>
</dbReference>
<evidence type="ECO:0000313" key="2">
    <source>
        <dbReference type="Proteomes" id="UP000004947"/>
    </source>
</evidence>
<organism evidence="1 2">
    <name type="scientific">Lentisphaera araneosa HTCC2155</name>
    <dbReference type="NCBI Taxonomy" id="313628"/>
    <lineage>
        <taxon>Bacteria</taxon>
        <taxon>Pseudomonadati</taxon>
        <taxon>Lentisphaerota</taxon>
        <taxon>Lentisphaeria</taxon>
        <taxon>Lentisphaerales</taxon>
        <taxon>Lentisphaeraceae</taxon>
        <taxon>Lentisphaera</taxon>
    </lineage>
</organism>
<comment type="caution">
    <text evidence="1">The sequence shown here is derived from an EMBL/GenBank/DDBJ whole genome shotgun (WGS) entry which is preliminary data.</text>
</comment>
<name>A6DMH7_9BACT</name>
<dbReference type="InterPro" id="IPR025293">
    <property type="entry name" value="YfiR/HmsC-like"/>
</dbReference>
<sequence>MVGLSKTLRAIFLVLILHSLCSWGQGLEPRKESEVKAAYLFTFLKYLDCEGKASDPIIIAVVGKEAFSGELNKYAGREIKGRKVQVVYLDHSSDEVKKPIKCHLLYIDDSALLFQKELIKLYQPFKPLTIADNEWFLESGGMINLVEVSRKIRWEVNHKVIKDTEIAISSKVLRLAVNKEKK</sequence>
<proteinExistence type="predicted"/>
<reference evidence="1 2" key="1">
    <citation type="journal article" date="2010" name="J. Bacteriol.">
        <title>Genome sequence of Lentisphaera araneosa HTCC2155T, the type species of the order Lentisphaerales in the phylum Lentisphaerae.</title>
        <authorList>
            <person name="Thrash J.C."/>
            <person name="Cho J.C."/>
            <person name="Vergin K.L."/>
            <person name="Morris R.M."/>
            <person name="Giovannoni S.J."/>
        </authorList>
    </citation>
    <scope>NUCLEOTIDE SEQUENCE [LARGE SCALE GENOMIC DNA]</scope>
    <source>
        <strain evidence="1 2">HTCC2155</strain>
    </source>
</reference>
<accession>A6DMH7</accession>
<dbReference type="AlphaFoldDB" id="A6DMH7"/>
<dbReference type="EMBL" id="ABCK01000011">
    <property type="protein sequence ID" value="EDM27167.1"/>
    <property type="molecule type" value="Genomic_DNA"/>
</dbReference>
<keyword evidence="2" id="KW-1185">Reference proteome</keyword>
<evidence type="ECO:0000313" key="1">
    <source>
        <dbReference type="EMBL" id="EDM27167.1"/>
    </source>
</evidence>
<gene>
    <name evidence="1" type="ORF">LNTAR_15897</name>
</gene>
<protein>
    <recommendedName>
        <fullName evidence="3">YfiR family protein</fullName>
    </recommendedName>
</protein>
<dbReference type="STRING" id="313628.LNTAR_15897"/>
<dbReference type="Proteomes" id="UP000004947">
    <property type="component" value="Unassembled WGS sequence"/>
</dbReference>
<evidence type="ECO:0008006" key="3">
    <source>
        <dbReference type="Google" id="ProtNLM"/>
    </source>
</evidence>